<dbReference type="RefSeq" id="WP_408160283.1">
    <property type="nucleotide sequence ID" value="NZ_JAQQFM010000012.1"/>
</dbReference>
<dbReference type="EMBL" id="JAQQFM010000012">
    <property type="protein sequence ID" value="MFL9927057.1"/>
    <property type="molecule type" value="Genomic_DNA"/>
</dbReference>
<dbReference type="Proteomes" id="UP001629246">
    <property type="component" value="Unassembled WGS sequence"/>
</dbReference>
<evidence type="ECO:0000313" key="2">
    <source>
        <dbReference type="EMBL" id="MFL9927057.1"/>
    </source>
</evidence>
<proteinExistence type="predicted"/>
<comment type="caution">
    <text evidence="2">The sequence shown here is derived from an EMBL/GenBank/DDBJ whole genome shotgun (WGS) entry which is preliminary data.</text>
</comment>
<evidence type="ECO:0000256" key="1">
    <source>
        <dbReference type="SAM" id="SignalP"/>
    </source>
</evidence>
<reference evidence="2 3" key="1">
    <citation type="journal article" date="2024" name="Chem. Sci.">
        <title>Discovery of megapolipeptins by genome mining of a Burkholderiales bacteria collection.</title>
        <authorList>
            <person name="Paulo B.S."/>
            <person name="Recchia M.J.J."/>
            <person name="Lee S."/>
            <person name="Fergusson C.H."/>
            <person name="Romanowski S.B."/>
            <person name="Hernandez A."/>
            <person name="Krull N."/>
            <person name="Liu D.Y."/>
            <person name="Cavanagh H."/>
            <person name="Bos A."/>
            <person name="Gray C.A."/>
            <person name="Murphy B.T."/>
            <person name="Linington R.G."/>
            <person name="Eustaquio A.S."/>
        </authorList>
    </citation>
    <scope>NUCLEOTIDE SEQUENCE [LARGE SCALE GENOMIC DNA]</scope>
    <source>
        <strain evidence="2 3">RL21-008-BIB-A</strain>
    </source>
</reference>
<accession>A0ABW9AGA1</accession>
<name>A0ABW9AGA1_9BURK</name>
<evidence type="ECO:0000313" key="3">
    <source>
        <dbReference type="Proteomes" id="UP001629246"/>
    </source>
</evidence>
<organism evidence="2 3">
    <name type="scientific">Herbaspirillum lusitanum</name>
    <dbReference type="NCBI Taxonomy" id="213312"/>
    <lineage>
        <taxon>Bacteria</taxon>
        <taxon>Pseudomonadati</taxon>
        <taxon>Pseudomonadota</taxon>
        <taxon>Betaproteobacteria</taxon>
        <taxon>Burkholderiales</taxon>
        <taxon>Oxalobacteraceae</taxon>
        <taxon>Herbaspirillum</taxon>
    </lineage>
</organism>
<keyword evidence="3" id="KW-1185">Reference proteome</keyword>
<feature type="signal peptide" evidence="1">
    <location>
        <begin position="1"/>
        <end position="28"/>
    </location>
</feature>
<keyword evidence="2" id="KW-0131">Cell cycle</keyword>
<keyword evidence="1" id="KW-0732">Signal</keyword>
<protein>
    <submittedName>
        <fullName evidence="2">Cell division protein FtsI</fullName>
    </submittedName>
</protein>
<sequence length="191" mass="20398">MRTLILASLAATSLSGCLVLSSSPIIDAANVLGTTISGVASMTPNPPQNPIVYSKAAIRDICIEWNGAVALSDFVPSLQSELMRHGVQSRVYDAGTQAIACPVTLSYMGYVKWDTKVFNNAYQPYLTYATLTLRREGRVMGSAQYRIGSMGQDKWSNTSEKLAPLVDALLPGNPAPLVEKTGPVQNVASGF</sequence>
<dbReference type="GO" id="GO:0051301">
    <property type="term" value="P:cell division"/>
    <property type="evidence" value="ECO:0007669"/>
    <property type="project" value="UniProtKB-KW"/>
</dbReference>
<gene>
    <name evidence="2" type="ORF">PQR62_22485</name>
</gene>
<feature type="chain" id="PRO_5046049229" evidence="1">
    <location>
        <begin position="29"/>
        <end position="191"/>
    </location>
</feature>
<keyword evidence="2" id="KW-0132">Cell division</keyword>
<dbReference type="PROSITE" id="PS51257">
    <property type="entry name" value="PROKAR_LIPOPROTEIN"/>
    <property type="match status" value="1"/>
</dbReference>